<accession>A0A6P1MKN7</accession>
<feature type="domain" description="AMP-dependent ligase C-terminal" evidence="11">
    <location>
        <begin position="334"/>
        <end position="430"/>
    </location>
</feature>
<dbReference type="Proteomes" id="UP000463883">
    <property type="component" value="Chromosome"/>
</dbReference>
<evidence type="ECO:0000256" key="8">
    <source>
        <dbReference type="ARBA" id="ARBA00075111"/>
    </source>
</evidence>
<sequence length="432" mass="48117">MIWNETAECMDIEQRRGVQSRRLRDTVARVYQNVEFYRKKMQELGVEPGDIKTIEDIVKLPFTTKKDLRDNYPFGLCAAPESQFVRIHASSGTTGKPTAVPYTRKDLDNFSECVARAICCAGGTNKDVIQIAYGYGLFTGGLGLHDGATKLGAGVIPISGGNTRNQLTLMKDFKSTILACTPSYAMFLAESLREAGIKKEELSLRIGIFGAEPWSNEMRKKIEEGLGLTAYDIYGLSEIMGPGVAASCSEQKGLHVAEDHFYPEILNPDTLDPVADGTVGELVFTHLTKEAMPLLRYRTRDLSSITHEICECGRTNARMGKILGRSDDMLIIRGVNVFPSQVESVLLEVQEVSPNYVIIVDRQGTMDTIEVKVELNEKYVPDEMGDLERIKDTIKHKLNSVLRIGVKVTLAEHKTIERSEGKAKRVIDRRHI</sequence>
<keyword evidence="13" id="KW-1185">Reference proteome</keyword>
<evidence type="ECO:0000256" key="4">
    <source>
        <dbReference type="ARBA" id="ARBA00060591"/>
    </source>
</evidence>
<dbReference type="GO" id="GO:0047475">
    <property type="term" value="F:phenylacetate-CoA ligase activity"/>
    <property type="evidence" value="ECO:0007669"/>
    <property type="project" value="UniProtKB-EC"/>
</dbReference>
<dbReference type="EC" id="6.2.1.30" evidence="6 9"/>
<dbReference type="RefSeq" id="WP_162363000.1">
    <property type="nucleotide sequence ID" value="NZ_CP047591.1"/>
</dbReference>
<evidence type="ECO:0000256" key="5">
    <source>
        <dbReference type="ARBA" id="ARBA00061566"/>
    </source>
</evidence>
<comment type="similarity">
    <text evidence="5 9">Belongs to the phenylacetyl-CoA ligase family.</text>
</comment>
<comment type="pathway">
    <text evidence="4 9">Aromatic compound metabolism; phenylacetate degradation.</text>
</comment>
<comment type="subunit">
    <text evidence="1">Monomer.</text>
</comment>
<dbReference type="Pfam" id="PF14535">
    <property type="entry name" value="AMP-binding_C_2"/>
    <property type="match status" value="1"/>
</dbReference>
<evidence type="ECO:0000313" key="13">
    <source>
        <dbReference type="Proteomes" id="UP000463883"/>
    </source>
</evidence>
<dbReference type="GO" id="GO:0010124">
    <property type="term" value="P:phenylacetate catabolic process"/>
    <property type="evidence" value="ECO:0007669"/>
    <property type="project" value="UniProtKB-UniRule"/>
</dbReference>
<evidence type="ECO:0000256" key="9">
    <source>
        <dbReference type="PIRNR" id="PIRNR006444"/>
    </source>
</evidence>
<name>A0A6P1MKN7_9FIRM</name>
<dbReference type="InterPro" id="IPR045851">
    <property type="entry name" value="AMP-bd_C_sf"/>
</dbReference>
<dbReference type="Gene3D" id="3.40.50.12780">
    <property type="entry name" value="N-terminal domain of ligase-like"/>
    <property type="match status" value="1"/>
</dbReference>
<dbReference type="PIRSF" id="PIRSF006444">
    <property type="entry name" value="PaaK"/>
    <property type="match status" value="1"/>
</dbReference>
<dbReference type="InterPro" id="IPR011880">
    <property type="entry name" value="PA_CoA_ligase"/>
</dbReference>
<evidence type="ECO:0000256" key="2">
    <source>
        <dbReference type="ARBA" id="ARBA00022598"/>
    </source>
</evidence>
<dbReference type="KEGG" id="amic:Ami3637_13365"/>
<dbReference type="AlphaFoldDB" id="A0A6P1MKN7"/>
<dbReference type="SUPFAM" id="SSF56801">
    <property type="entry name" value="Acetyl-CoA synthetase-like"/>
    <property type="match status" value="1"/>
</dbReference>
<dbReference type="Gene3D" id="3.30.300.30">
    <property type="match status" value="1"/>
</dbReference>
<feature type="domain" description="AMP-dependent synthetase/ligase" evidence="10">
    <location>
        <begin position="83"/>
        <end position="284"/>
    </location>
</feature>
<dbReference type="InterPro" id="IPR042099">
    <property type="entry name" value="ANL_N_sf"/>
</dbReference>
<dbReference type="GO" id="GO:0000166">
    <property type="term" value="F:nucleotide binding"/>
    <property type="evidence" value="ECO:0007669"/>
    <property type="project" value="UniProtKB-KW"/>
</dbReference>
<evidence type="ECO:0000259" key="11">
    <source>
        <dbReference type="Pfam" id="PF14535"/>
    </source>
</evidence>
<reference evidence="12 13" key="1">
    <citation type="submission" date="2020-01" db="EMBL/GenBank/DDBJ databases">
        <title>Genomic analysis of Aminipila sp. CBA3637.</title>
        <authorList>
            <person name="Kim Y.B."/>
            <person name="Roh S.W."/>
        </authorList>
    </citation>
    <scope>NUCLEOTIDE SEQUENCE [LARGE SCALE GENOMIC DNA]</scope>
    <source>
        <strain evidence="12 13">CBA3637</strain>
    </source>
</reference>
<dbReference type="FunFam" id="3.40.50.12780:FF:000016">
    <property type="entry name" value="Phenylacetate-coenzyme A ligase"/>
    <property type="match status" value="1"/>
</dbReference>
<evidence type="ECO:0000313" key="12">
    <source>
        <dbReference type="EMBL" id="QHI73234.1"/>
    </source>
</evidence>
<dbReference type="UniPathway" id="UPA00930"/>
<protein>
    <recommendedName>
        <fullName evidence="7 9">Phenylacetate-coenzyme A ligase</fullName>
        <ecNumber evidence="6 9">6.2.1.30</ecNumber>
    </recommendedName>
    <alternativeName>
        <fullName evidence="8 9">Phenylacetyl-CoA ligase</fullName>
    </alternativeName>
</protein>
<comment type="function">
    <text evidence="9">Catalyzes the activation of phenylacetic acid (PA) to phenylacetyl-CoA (PA-CoA).</text>
</comment>
<comment type="catalytic activity">
    <reaction evidence="9">
        <text>2-phenylacetate + ATP + CoA = phenylacetyl-CoA + AMP + diphosphate</text>
        <dbReference type="Rhea" id="RHEA:20956"/>
        <dbReference type="ChEBI" id="CHEBI:18401"/>
        <dbReference type="ChEBI" id="CHEBI:30616"/>
        <dbReference type="ChEBI" id="CHEBI:33019"/>
        <dbReference type="ChEBI" id="CHEBI:57287"/>
        <dbReference type="ChEBI" id="CHEBI:57390"/>
        <dbReference type="ChEBI" id="CHEBI:456215"/>
        <dbReference type="EC" id="6.2.1.30"/>
    </reaction>
</comment>
<dbReference type="CDD" id="cd05913">
    <property type="entry name" value="PaaK"/>
    <property type="match status" value="1"/>
</dbReference>
<organism evidence="12 13">
    <name type="scientific">Aminipila terrae</name>
    <dbReference type="NCBI Taxonomy" id="2697030"/>
    <lineage>
        <taxon>Bacteria</taxon>
        <taxon>Bacillati</taxon>
        <taxon>Bacillota</taxon>
        <taxon>Clostridia</taxon>
        <taxon>Peptostreptococcales</taxon>
        <taxon>Anaerovoracaceae</taxon>
        <taxon>Aminipila</taxon>
    </lineage>
</organism>
<dbReference type="PANTHER" id="PTHR43439">
    <property type="entry name" value="PHENYLACETATE-COENZYME A LIGASE"/>
    <property type="match status" value="1"/>
</dbReference>
<evidence type="ECO:0000259" key="10">
    <source>
        <dbReference type="Pfam" id="PF00501"/>
    </source>
</evidence>
<evidence type="ECO:0000256" key="3">
    <source>
        <dbReference type="ARBA" id="ARBA00022741"/>
    </source>
</evidence>
<dbReference type="PANTHER" id="PTHR43439:SF1">
    <property type="entry name" value="PHENYLACETATE-COENZYME A LIGASE"/>
    <property type="match status" value="1"/>
</dbReference>
<keyword evidence="2 9" id="KW-0436">Ligase</keyword>
<evidence type="ECO:0000256" key="7">
    <source>
        <dbReference type="ARBA" id="ARBA00068695"/>
    </source>
</evidence>
<keyword evidence="3 9" id="KW-0547">Nucleotide-binding</keyword>
<dbReference type="InterPro" id="IPR028154">
    <property type="entry name" value="AMP-dep_Lig_C"/>
</dbReference>
<dbReference type="InterPro" id="IPR000873">
    <property type="entry name" value="AMP-dep_synth/lig_dom"/>
</dbReference>
<proteinExistence type="inferred from homology"/>
<evidence type="ECO:0000256" key="1">
    <source>
        <dbReference type="ARBA" id="ARBA00011245"/>
    </source>
</evidence>
<dbReference type="Pfam" id="PF00501">
    <property type="entry name" value="AMP-binding"/>
    <property type="match status" value="1"/>
</dbReference>
<evidence type="ECO:0000256" key="6">
    <source>
        <dbReference type="ARBA" id="ARBA00066629"/>
    </source>
</evidence>
<dbReference type="InterPro" id="IPR051414">
    <property type="entry name" value="Adenylate-forming_Reductase"/>
</dbReference>
<gene>
    <name evidence="12" type="ORF">Ami3637_13365</name>
</gene>
<dbReference type="EMBL" id="CP047591">
    <property type="protein sequence ID" value="QHI73234.1"/>
    <property type="molecule type" value="Genomic_DNA"/>
</dbReference>